<evidence type="ECO:0000313" key="2">
    <source>
        <dbReference type="Proteomes" id="UP000265691"/>
    </source>
</evidence>
<dbReference type="Proteomes" id="UP000265691">
    <property type="component" value="Unassembled WGS sequence"/>
</dbReference>
<dbReference type="EMBL" id="NRHC01000002">
    <property type="protein sequence ID" value="RIY34502.1"/>
    <property type="molecule type" value="Genomic_DNA"/>
</dbReference>
<name>A0A3A1Y8I3_9GAMM</name>
<dbReference type="RefSeq" id="WP_119524265.1">
    <property type="nucleotide sequence ID" value="NZ_NRHC01000002.1"/>
</dbReference>
<protein>
    <submittedName>
        <fullName evidence="1">Uncharacterized protein</fullName>
    </submittedName>
</protein>
<reference evidence="1 2" key="1">
    <citation type="submission" date="2017-08" db="EMBL/GenBank/DDBJ databases">
        <title>Reclassification of Bisgaard taxon 37 and 44.</title>
        <authorList>
            <person name="Christensen H."/>
        </authorList>
    </citation>
    <scope>NUCLEOTIDE SEQUENCE [LARGE SCALE GENOMIC DNA]</scope>
    <source>
        <strain evidence="1 2">B96_3</strain>
    </source>
</reference>
<dbReference type="AlphaFoldDB" id="A0A3A1Y8I3"/>
<keyword evidence="2" id="KW-1185">Reference proteome</keyword>
<organism evidence="1 2">
    <name type="scientific">Psittacicella hinzii</name>
    <dbReference type="NCBI Taxonomy" id="2028575"/>
    <lineage>
        <taxon>Bacteria</taxon>
        <taxon>Pseudomonadati</taxon>
        <taxon>Pseudomonadota</taxon>
        <taxon>Gammaproteobacteria</taxon>
        <taxon>Pasteurellales</taxon>
        <taxon>Psittacicellaceae</taxon>
        <taxon>Psittacicella</taxon>
    </lineage>
</organism>
<evidence type="ECO:0000313" key="1">
    <source>
        <dbReference type="EMBL" id="RIY34502.1"/>
    </source>
</evidence>
<comment type="caution">
    <text evidence="1">The sequence shown here is derived from an EMBL/GenBank/DDBJ whole genome shotgun (WGS) entry which is preliminary data.</text>
</comment>
<sequence>MVDNEKSLARLRELADKFRKGKGIREGAERVITRGALRVMKYYAKLTRSRLHVLPVGTDTKQDYMRGVVGRNKIFSKSKNRLIKALDMKKSGNKFQVTGTIKTLKRVRNTKDKTMISREFVYNGFKNYHMKLKYMFKVQDQELGSFSYNYEIKLDRGFFIEKKDGKRFVMQNTPGIYFGHDYIAPWHVRTLKTGEQLTIYGAVIPIRDVYDSATKALFSGQALKGQFGVKDFEIMFKKFYGIRKK</sequence>
<gene>
    <name evidence="1" type="ORF">CKF54_00460</name>
</gene>
<proteinExistence type="predicted"/>
<accession>A0A3A1Y8I3</accession>